<evidence type="ECO:0008006" key="2">
    <source>
        <dbReference type="Google" id="ProtNLM"/>
    </source>
</evidence>
<protein>
    <recommendedName>
        <fullName evidence="2">Helix-hairpin-helix domain-containing protein</fullName>
    </recommendedName>
</protein>
<name>A0A2Z2Q5W9_9HYPH</name>
<proteinExistence type="predicted"/>
<geneLocation type="plasmid" evidence="1">
    <name>pTi_CFBP5481</name>
</geneLocation>
<organism evidence="1">
    <name type="scientific">Agrobacterium larrymoorei</name>
    <dbReference type="NCBI Taxonomy" id="160699"/>
    <lineage>
        <taxon>Bacteria</taxon>
        <taxon>Pseudomonadati</taxon>
        <taxon>Pseudomonadota</taxon>
        <taxon>Alphaproteobacteria</taxon>
        <taxon>Hyphomicrobiales</taxon>
        <taxon>Rhizobiaceae</taxon>
        <taxon>Rhizobium/Agrobacterium group</taxon>
        <taxon>Agrobacterium</taxon>
    </lineage>
</organism>
<dbReference type="SUPFAM" id="SSF47794">
    <property type="entry name" value="Rad51 N-terminal domain-like"/>
    <property type="match status" value="1"/>
</dbReference>
<dbReference type="InterPro" id="IPR010995">
    <property type="entry name" value="DNA_repair_Rad51/TF_NusA_a-hlx"/>
</dbReference>
<dbReference type="GO" id="GO:0000166">
    <property type="term" value="F:nucleotide binding"/>
    <property type="evidence" value="ECO:0007669"/>
    <property type="project" value="InterPro"/>
</dbReference>
<dbReference type="AlphaFoldDB" id="A0A2Z2Q5W9"/>
<sequence>MYWNEYFSEMALKPFLLRELHSRGFVSVEDLSHLSSSEILQIPGMGGADWRKIALVLNRSLTVTTRVKDKS</sequence>
<dbReference type="EMBL" id="KY000074">
    <property type="protein sequence ID" value="ASK49475.1"/>
    <property type="molecule type" value="Genomic_DNA"/>
</dbReference>
<accession>A0A2Z2Q5W9</accession>
<evidence type="ECO:0000313" key="1">
    <source>
        <dbReference type="EMBL" id="ASK49475.1"/>
    </source>
</evidence>
<reference evidence="1" key="1">
    <citation type="submission" date="2016-10" db="EMBL/GenBank/DDBJ databases">
        <title>Agrobacterium Ti plasmids: Classification based on T-DNA and Vir regions organization.</title>
        <authorList>
            <person name="Nabi N."/>
            <person name="Vial L."/>
            <person name="Ben Hafsa A."/>
            <person name="Chapulliot D."/>
            <person name="Berard A."/>
            <person name="Chauveau A."/>
            <person name="Le Paslier M.-C."/>
            <person name="Harzallah Skhiri F."/>
            <person name="Brunel D."/>
            <person name="Nesme X."/>
            <person name="Chaouachi M."/>
        </authorList>
    </citation>
    <scope>NUCLEOTIDE SEQUENCE</scope>
    <source>
        <strain evidence="1">CFBP5481</strain>
        <plasmid evidence="1">pTi_CFBP5481</plasmid>
    </source>
</reference>
<keyword evidence="1" id="KW-0614">Plasmid</keyword>